<reference evidence="2 3" key="1">
    <citation type="submission" date="2018-08" db="EMBL/GenBank/DDBJ databases">
        <authorList>
            <person name="Laetsch R D."/>
            <person name="Stevens L."/>
            <person name="Kumar S."/>
            <person name="Blaxter L. M."/>
        </authorList>
    </citation>
    <scope>NUCLEOTIDE SEQUENCE [LARGE SCALE GENOMIC DNA]</scope>
</reference>
<evidence type="ECO:0000313" key="2">
    <source>
        <dbReference type="EMBL" id="VDK85286.1"/>
    </source>
</evidence>
<accession>A0A3P6TAU5</accession>
<keyword evidence="1" id="KW-0472">Membrane</keyword>
<gene>
    <name evidence="2" type="ORF">NLS_LOCUS7056</name>
</gene>
<keyword evidence="1" id="KW-0812">Transmembrane</keyword>
<feature type="non-terminal residue" evidence="2">
    <location>
        <position position="1"/>
    </location>
</feature>
<dbReference type="EMBL" id="UYRX01000682">
    <property type="protein sequence ID" value="VDK85286.1"/>
    <property type="molecule type" value="Genomic_DNA"/>
</dbReference>
<keyword evidence="3" id="KW-1185">Reference proteome</keyword>
<sequence length="69" mass="7492">STENSTKLGPSCPPLFFLIALFVAFGLMPIVTSAVCYGITAHRRRQVLNIQRTSSFSGIHTESGYSSVQ</sequence>
<proteinExistence type="predicted"/>
<name>A0A3P6TAU5_LITSI</name>
<dbReference type="Proteomes" id="UP000277928">
    <property type="component" value="Unassembled WGS sequence"/>
</dbReference>
<keyword evidence="1" id="KW-1133">Transmembrane helix</keyword>
<organism evidence="2 3">
    <name type="scientific">Litomosoides sigmodontis</name>
    <name type="common">Filarial nematode worm</name>
    <dbReference type="NCBI Taxonomy" id="42156"/>
    <lineage>
        <taxon>Eukaryota</taxon>
        <taxon>Metazoa</taxon>
        <taxon>Ecdysozoa</taxon>
        <taxon>Nematoda</taxon>
        <taxon>Chromadorea</taxon>
        <taxon>Rhabditida</taxon>
        <taxon>Spirurina</taxon>
        <taxon>Spiruromorpha</taxon>
        <taxon>Filarioidea</taxon>
        <taxon>Onchocercidae</taxon>
        <taxon>Litomosoides</taxon>
    </lineage>
</organism>
<dbReference type="OrthoDB" id="6432511at2759"/>
<dbReference type="AlphaFoldDB" id="A0A3P6TAU5"/>
<dbReference type="STRING" id="42156.A0A3P6TAU5"/>
<evidence type="ECO:0000256" key="1">
    <source>
        <dbReference type="SAM" id="Phobius"/>
    </source>
</evidence>
<evidence type="ECO:0000313" key="3">
    <source>
        <dbReference type="Proteomes" id="UP000277928"/>
    </source>
</evidence>
<protein>
    <submittedName>
        <fullName evidence="2">Uncharacterized protein</fullName>
    </submittedName>
</protein>
<feature type="transmembrane region" description="Helical" evidence="1">
    <location>
        <begin position="15"/>
        <end position="39"/>
    </location>
</feature>